<evidence type="ECO:0000259" key="1">
    <source>
        <dbReference type="PROSITE" id="PS51746"/>
    </source>
</evidence>
<feature type="domain" description="PPM-type phosphatase" evidence="1">
    <location>
        <begin position="119"/>
        <end position="518"/>
    </location>
</feature>
<dbReference type="PANTHER" id="PTHR13832:SF792">
    <property type="entry name" value="GM14286P"/>
    <property type="match status" value="1"/>
</dbReference>
<dbReference type="InterPro" id="IPR036457">
    <property type="entry name" value="PPM-type-like_dom_sf"/>
</dbReference>
<dbReference type="CDD" id="cd00143">
    <property type="entry name" value="PP2Cc"/>
    <property type="match status" value="1"/>
</dbReference>
<reference evidence="2" key="1">
    <citation type="journal article" date="2023" name="G3 (Bethesda)">
        <title>Whole genome assembly and annotation of the endangered Caribbean coral Acropora cervicornis.</title>
        <authorList>
            <person name="Selwyn J.D."/>
            <person name="Vollmer S.V."/>
        </authorList>
    </citation>
    <scope>NUCLEOTIDE SEQUENCE</scope>
    <source>
        <strain evidence="2">K2</strain>
    </source>
</reference>
<dbReference type="SUPFAM" id="SSF81606">
    <property type="entry name" value="PP2C-like"/>
    <property type="match status" value="1"/>
</dbReference>
<sequence>MVSGTAIVVTAVFFDVDVFVMNKAEVIGTFSKWKWPVVGVAAAFVGSMYTYGLNRNFTLKARTGNEDTSGVIGLGDLLQKLIQNFIQGSKGPEKPPLSPKEASQILRRNEKRTDVNVGAVSYYETNNFASNDPCEDRGNEWLLLKTNGAAFGVFDGHGGWQCAEVVKTRLPLYVALSLLSKVELTLVERDDLNGSSSTNKFIFSFQKDKSLPAEDDISSNSVGYTLSQKQEVFHTGPMYLVKNLIEKPFNNRMPIAESLSLAFTQLDDDISTEAIPVKVLDESFFVGATGACALISYIEGEQLYVANAGDCRAVLGSVNQDGSWLATPLTVDQTASNSEEVERLHAEHPGEENFVIKNGRLLGQLQPLRSFGDIQYKWDKVTHSHVLTQVYGGPIVPPSMYKTPPYLTARPVVTQHHLQFHDKFLILATDGLWDVLSNEQAVGLVAEFLEQQGKYKTQASAASTSASQNDILEHNAATHLIRHALGGSDHDFVAQMLLVPDQYRRMWRDDITVTVVFFNSDTFLSKL</sequence>
<comment type="caution">
    <text evidence="2">The sequence shown here is derived from an EMBL/GenBank/DDBJ whole genome shotgun (WGS) entry which is preliminary data.</text>
</comment>
<name>A0AAD9QC41_ACRCE</name>
<dbReference type="PROSITE" id="PS51746">
    <property type="entry name" value="PPM_2"/>
    <property type="match status" value="1"/>
</dbReference>
<gene>
    <name evidence="2" type="ORF">P5673_018851</name>
</gene>
<protein>
    <submittedName>
        <fullName evidence="2">[Pyruvate dehydrogenase [acetyl-transferring]]-phosphatase 2</fullName>
    </submittedName>
</protein>
<dbReference type="Gene3D" id="3.60.40.10">
    <property type="entry name" value="PPM-type phosphatase domain"/>
    <property type="match status" value="1"/>
</dbReference>
<dbReference type="AlphaFoldDB" id="A0AAD9QC41"/>
<dbReference type="GO" id="GO:0005739">
    <property type="term" value="C:mitochondrion"/>
    <property type="evidence" value="ECO:0007669"/>
    <property type="project" value="TreeGrafter"/>
</dbReference>
<evidence type="ECO:0000313" key="3">
    <source>
        <dbReference type="Proteomes" id="UP001249851"/>
    </source>
</evidence>
<dbReference type="GO" id="GO:0004741">
    <property type="term" value="F:[pyruvate dehydrogenase (acetyl-transferring)]-phosphatase activity"/>
    <property type="evidence" value="ECO:0007669"/>
    <property type="project" value="TreeGrafter"/>
</dbReference>
<dbReference type="InterPro" id="IPR015655">
    <property type="entry name" value="PP2C"/>
</dbReference>
<evidence type="ECO:0000313" key="2">
    <source>
        <dbReference type="EMBL" id="KAK2558657.1"/>
    </source>
</evidence>
<organism evidence="2 3">
    <name type="scientific">Acropora cervicornis</name>
    <name type="common">Staghorn coral</name>
    <dbReference type="NCBI Taxonomy" id="6130"/>
    <lineage>
        <taxon>Eukaryota</taxon>
        <taxon>Metazoa</taxon>
        <taxon>Cnidaria</taxon>
        <taxon>Anthozoa</taxon>
        <taxon>Hexacorallia</taxon>
        <taxon>Scleractinia</taxon>
        <taxon>Astrocoeniina</taxon>
        <taxon>Acroporidae</taxon>
        <taxon>Acropora</taxon>
    </lineage>
</organism>
<reference evidence="2" key="2">
    <citation type="journal article" date="2023" name="Science">
        <title>Genomic signatures of disease resistance in endangered staghorn corals.</title>
        <authorList>
            <person name="Vollmer S.V."/>
            <person name="Selwyn J.D."/>
            <person name="Despard B.A."/>
            <person name="Roesel C.L."/>
        </authorList>
    </citation>
    <scope>NUCLEOTIDE SEQUENCE</scope>
    <source>
        <strain evidence="2">K2</strain>
    </source>
</reference>
<proteinExistence type="predicted"/>
<dbReference type="Proteomes" id="UP001249851">
    <property type="component" value="Unassembled WGS sequence"/>
</dbReference>
<dbReference type="InterPro" id="IPR001932">
    <property type="entry name" value="PPM-type_phosphatase-like_dom"/>
</dbReference>
<dbReference type="EMBL" id="JARQWQ010000043">
    <property type="protein sequence ID" value="KAK2558657.1"/>
    <property type="molecule type" value="Genomic_DNA"/>
</dbReference>
<dbReference type="PANTHER" id="PTHR13832">
    <property type="entry name" value="PROTEIN PHOSPHATASE 2C"/>
    <property type="match status" value="1"/>
</dbReference>
<dbReference type="SMART" id="SM00332">
    <property type="entry name" value="PP2Cc"/>
    <property type="match status" value="1"/>
</dbReference>
<keyword evidence="3" id="KW-1185">Reference proteome</keyword>
<dbReference type="Pfam" id="PF00481">
    <property type="entry name" value="PP2C"/>
    <property type="match status" value="1"/>
</dbReference>
<accession>A0AAD9QC41</accession>